<protein>
    <submittedName>
        <fullName evidence="1">DUF3793 family protein</fullName>
    </submittedName>
</protein>
<reference evidence="1 2" key="1">
    <citation type="submission" date="2019-08" db="EMBL/GenBank/DDBJ databases">
        <title>In-depth cultivation of the pig gut microbiome towards novel bacterial diversity and tailored functional studies.</title>
        <authorList>
            <person name="Wylensek D."/>
            <person name="Hitch T.C.A."/>
            <person name="Clavel T."/>
        </authorList>
    </citation>
    <scope>NUCLEOTIDE SEQUENCE [LARGE SCALE GENOMIC DNA]</scope>
    <source>
        <strain evidence="1 2">BL-389-WT-3D</strain>
    </source>
</reference>
<name>A0A844F204_CLOSV</name>
<dbReference type="InterPro" id="IPR024523">
    <property type="entry name" value="DUF3793"/>
</dbReference>
<accession>A0A844F204</accession>
<dbReference type="Proteomes" id="UP000462363">
    <property type="component" value="Unassembled WGS sequence"/>
</dbReference>
<dbReference type="EMBL" id="VUMB01000005">
    <property type="protein sequence ID" value="MSS39412.1"/>
    <property type="molecule type" value="Genomic_DNA"/>
</dbReference>
<comment type="caution">
    <text evidence="1">The sequence shown here is derived from an EMBL/GenBank/DDBJ whole genome shotgun (WGS) entry which is preliminary data.</text>
</comment>
<dbReference type="AlphaFoldDB" id="A0A844F204"/>
<organism evidence="1 2">
    <name type="scientific">Clostridium scindens (strain JCM 10418 / VPI 12708)</name>
    <dbReference type="NCBI Taxonomy" id="29347"/>
    <lineage>
        <taxon>Bacteria</taxon>
        <taxon>Bacillati</taxon>
        <taxon>Bacillota</taxon>
        <taxon>Clostridia</taxon>
        <taxon>Lachnospirales</taxon>
        <taxon>Lachnospiraceae</taxon>
    </lineage>
</organism>
<sequence length="183" mass="20980">MSDEMIIRHGSPTLAGLKTGNLFNCPYSGKKELLDTLRSLNRRLVPKGVRIIPLRLSEERVLLYIYRPGKLKQDFAVKETSDLLEEYGYSVEDLGKCIAQLSRRLNEAEEFPHEIGLFLGYPSEDVKGFIENRAEGYKCIGCWKVYGNEQDAKKQFERYRKCTSVYCTQWANGKSIEQLTVAV</sequence>
<proteinExistence type="predicted"/>
<evidence type="ECO:0000313" key="2">
    <source>
        <dbReference type="Proteomes" id="UP000462363"/>
    </source>
</evidence>
<dbReference type="RefSeq" id="WP_154322116.1">
    <property type="nucleotide sequence ID" value="NZ_CP045695.1"/>
</dbReference>
<gene>
    <name evidence="1" type="ORF">FYJ37_03325</name>
</gene>
<dbReference type="Pfam" id="PF12672">
    <property type="entry name" value="DUF3793"/>
    <property type="match status" value="1"/>
</dbReference>
<evidence type="ECO:0000313" key="1">
    <source>
        <dbReference type="EMBL" id="MSS39412.1"/>
    </source>
</evidence>